<feature type="transmembrane region" description="Helical" evidence="1">
    <location>
        <begin position="70"/>
        <end position="94"/>
    </location>
</feature>
<dbReference type="EMBL" id="MU004188">
    <property type="protein sequence ID" value="KAF2495943.1"/>
    <property type="molecule type" value="Genomic_DNA"/>
</dbReference>
<accession>A0A6A6QW76</accession>
<dbReference type="Proteomes" id="UP000799750">
    <property type="component" value="Unassembled WGS sequence"/>
</dbReference>
<feature type="transmembrane region" description="Helical" evidence="1">
    <location>
        <begin position="138"/>
        <end position="158"/>
    </location>
</feature>
<dbReference type="AlphaFoldDB" id="A0A6A6QW76"/>
<gene>
    <name evidence="2" type="ORF">BU16DRAFT_526480</name>
</gene>
<evidence type="ECO:0000313" key="2">
    <source>
        <dbReference type="EMBL" id="KAF2495943.1"/>
    </source>
</evidence>
<organism evidence="2 3">
    <name type="scientific">Lophium mytilinum</name>
    <dbReference type="NCBI Taxonomy" id="390894"/>
    <lineage>
        <taxon>Eukaryota</taxon>
        <taxon>Fungi</taxon>
        <taxon>Dikarya</taxon>
        <taxon>Ascomycota</taxon>
        <taxon>Pezizomycotina</taxon>
        <taxon>Dothideomycetes</taxon>
        <taxon>Pleosporomycetidae</taxon>
        <taxon>Mytilinidiales</taxon>
        <taxon>Mytilinidiaceae</taxon>
        <taxon>Lophium</taxon>
    </lineage>
</organism>
<proteinExistence type="predicted"/>
<name>A0A6A6QW76_9PEZI</name>
<protein>
    <submittedName>
        <fullName evidence="2">Uncharacterized protein</fullName>
    </submittedName>
</protein>
<keyword evidence="3" id="KW-1185">Reference proteome</keyword>
<evidence type="ECO:0000313" key="3">
    <source>
        <dbReference type="Proteomes" id="UP000799750"/>
    </source>
</evidence>
<reference evidence="2" key="1">
    <citation type="journal article" date="2020" name="Stud. Mycol.">
        <title>101 Dothideomycetes genomes: a test case for predicting lifestyles and emergence of pathogens.</title>
        <authorList>
            <person name="Haridas S."/>
            <person name="Albert R."/>
            <person name="Binder M."/>
            <person name="Bloem J."/>
            <person name="Labutti K."/>
            <person name="Salamov A."/>
            <person name="Andreopoulos B."/>
            <person name="Baker S."/>
            <person name="Barry K."/>
            <person name="Bills G."/>
            <person name="Bluhm B."/>
            <person name="Cannon C."/>
            <person name="Castanera R."/>
            <person name="Culley D."/>
            <person name="Daum C."/>
            <person name="Ezra D."/>
            <person name="Gonzalez J."/>
            <person name="Henrissat B."/>
            <person name="Kuo A."/>
            <person name="Liang C."/>
            <person name="Lipzen A."/>
            <person name="Lutzoni F."/>
            <person name="Magnuson J."/>
            <person name="Mondo S."/>
            <person name="Nolan M."/>
            <person name="Ohm R."/>
            <person name="Pangilinan J."/>
            <person name="Park H.-J."/>
            <person name="Ramirez L."/>
            <person name="Alfaro M."/>
            <person name="Sun H."/>
            <person name="Tritt A."/>
            <person name="Yoshinaga Y."/>
            <person name="Zwiers L.-H."/>
            <person name="Turgeon B."/>
            <person name="Goodwin S."/>
            <person name="Spatafora J."/>
            <person name="Crous P."/>
            <person name="Grigoriev I."/>
        </authorList>
    </citation>
    <scope>NUCLEOTIDE SEQUENCE</scope>
    <source>
        <strain evidence="2">CBS 269.34</strain>
    </source>
</reference>
<sequence>MAPPPSLGLYRQPSLTSDPIEVDPANPGNIIRYALGIESLLNVPFAGLALFYPAKFLALLATDSSQITPLAQIACTFYGTSMVGMTLPMAYGVFNNRGAIESRPYSYLMLAGAEAGILTTALWVLYGPGAATGFAPDAAWSMIKQIGPAFLWRLFVFFRKPQWFGRYKEAKRSL</sequence>
<keyword evidence="1" id="KW-1133">Transmembrane helix</keyword>
<keyword evidence="1" id="KW-0812">Transmembrane</keyword>
<evidence type="ECO:0000256" key="1">
    <source>
        <dbReference type="SAM" id="Phobius"/>
    </source>
</evidence>
<feature type="transmembrane region" description="Helical" evidence="1">
    <location>
        <begin position="40"/>
        <end position="58"/>
    </location>
</feature>
<dbReference type="OrthoDB" id="2563633at2759"/>
<feature type="transmembrane region" description="Helical" evidence="1">
    <location>
        <begin position="106"/>
        <end position="126"/>
    </location>
</feature>
<keyword evidence="1" id="KW-0472">Membrane</keyword>